<evidence type="ECO:0000259" key="1">
    <source>
        <dbReference type="Pfam" id="PF00148"/>
    </source>
</evidence>
<sequence>MDDIKIMHPRPSAIVAALYTLRDLDADVAILHGPPGCSFKHARLLEEDDLRVVTTAMDETDFVFGGRELLSSLLEKVIDLWHPKRIGIVGTCTSMIIGEDLKQAVEDVDTDIPVITVEVHAGYHENTHGVIMTLEAARDVGIIDDVELERQRGLLQEATRLEQEHGAASKEYLEPSRGDLKYKVAERIIGLLEDGKNCVNILNAKKETAYMFADVLLAVSECAEHIGSESEIVNIANLDTGLGLPRIRQYAVDILRDLHERGVEIHETIGGLDEYPVAGTVAGKIITEKYHDFDFAVISGVPHAVPMESLSGMEVISITNGPRQVLPLKEMGHDAVVVEIDLHPKTLGVSHIVESELGATLREMCGVKRR</sequence>
<dbReference type="Gene3D" id="3.40.50.1980">
    <property type="entry name" value="Nitrogenase molybdenum iron protein domain"/>
    <property type="match status" value="1"/>
</dbReference>
<proteinExistence type="predicted"/>
<dbReference type="GO" id="GO:0016491">
    <property type="term" value="F:oxidoreductase activity"/>
    <property type="evidence" value="ECO:0007669"/>
    <property type="project" value="InterPro"/>
</dbReference>
<dbReference type="InterPro" id="IPR017675">
    <property type="entry name" value="CfbD"/>
</dbReference>
<dbReference type="AlphaFoldDB" id="A0A7G9YNE5"/>
<keyword evidence="2" id="KW-0436">Ligase</keyword>
<dbReference type="GO" id="GO:0016874">
    <property type="term" value="F:ligase activity"/>
    <property type="evidence" value="ECO:0007669"/>
    <property type="project" value="UniProtKB-KW"/>
</dbReference>
<gene>
    <name evidence="2" type="primary">cfbD</name>
    <name evidence="2" type="ORF">HIGBABBE_00002</name>
</gene>
<dbReference type="SUPFAM" id="SSF53807">
    <property type="entry name" value="Helical backbone' metal receptor"/>
    <property type="match status" value="1"/>
</dbReference>
<dbReference type="PANTHER" id="PTHR42846:SF1">
    <property type="entry name" value="NI-SIROHYDROCHLORIN A,C-DIAMIDE REDUCTIVE CYCLASE COMPLEX, COMPONENT CFBD"/>
    <property type="match status" value="1"/>
</dbReference>
<accession>A0A7G9YNE5</accession>
<reference evidence="2" key="1">
    <citation type="submission" date="2020-06" db="EMBL/GenBank/DDBJ databases">
        <title>Unique genomic features of the anaerobic methanotrophic archaea.</title>
        <authorList>
            <person name="Chadwick G.L."/>
            <person name="Skennerton C.T."/>
            <person name="Laso-Perez R."/>
            <person name="Leu A.O."/>
            <person name="Speth D.R."/>
            <person name="Yu H."/>
            <person name="Morgan-Lang C."/>
            <person name="Hatzenpichler R."/>
            <person name="Goudeau D."/>
            <person name="Malmstrom R."/>
            <person name="Brazelton W.J."/>
            <person name="Woyke T."/>
            <person name="Hallam S.J."/>
            <person name="Tyson G.W."/>
            <person name="Wegener G."/>
            <person name="Boetius A."/>
            <person name="Orphan V."/>
        </authorList>
    </citation>
    <scope>NUCLEOTIDE SEQUENCE</scope>
</reference>
<name>A0A7G9YNE5_9EURY</name>
<dbReference type="PANTHER" id="PTHR42846">
    <property type="entry name" value="NI-SIROHYDROCHLORIN A,C-DIAMIDE REDUCTIVE CYCLASE COMPLEX, COMPONENT CFBD"/>
    <property type="match status" value="1"/>
</dbReference>
<dbReference type="Pfam" id="PF00148">
    <property type="entry name" value="Oxidored_nitro"/>
    <property type="match status" value="1"/>
</dbReference>
<evidence type="ECO:0000313" key="2">
    <source>
        <dbReference type="EMBL" id="QNO49529.1"/>
    </source>
</evidence>
<dbReference type="EC" id="6.3.3.7" evidence="2"/>
<feature type="domain" description="Nitrogenase/oxidoreductase component 1" evidence="1">
    <location>
        <begin position="15"/>
        <end position="136"/>
    </location>
</feature>
<dbReference type="InterPro" id="IPR000510">
    <property type="entry name" value="Nase/OxRdtase_comp1"/>
</dbReference>
<protein>
    <submittedName>
        <fullName evidence="2">Ni-sirohydrochlorin a,c-diamide reductive cyclase complex, component CfbD</fullName>
        <ecNumber evidence="2">6.3.3.7</ecNumber>
    </submittedName>
</protein>
<organism evidence="2">
    <name type="scientific">Candidatus Methanogaster sp. ANME-2c ERB4</name>
    <dbReference type="NCBI Taxonomy" id="2759911"/>
    <lineage>
        <taxon>Archaea</taxon>
        <taxon>Methanobacteriati</taxon>
        <taxon>Methanobacteriota</taxon>
        <taxon>Stenosarchaea group</taxon>
        <taxon>Methanomicrobia</taxon>
        <taxon>Methanosarcinales</taxon>
        <taxon>ANME-2 cluster</taxon>
        <taxon>Candidatus Methanogasteraceae</taxon>
        <taxon>Candidatus Methanogaster</taxon>
    </lineage>
</organism>
<dbReference type="NCBIfam" id="TIGR03282">
    <property type="entry name" value="methan_mark_13"/>
    <property type="match status" value="1"/>
</dbReference>
<dbReference type="EMBL" id="MT631382">
    <property type="protein sequence ID" value="QNO49529.1"/>
    <property type="molecule type" value="Genomic_DNA"/>
</dbReference>
<dbReference type="InterPro" id="IPR052673">
    <property type="entry name" value="Ni-siroh_cyclase_CfbD"/>
</dbReference>